<sequence>MHLSSTWDFHTTVRSTRACFDVDGIVPESDDANDVVSATVAVSDVVRAAVDMSEVHGCPSWMMADSVKHRRCRSNDDVVIF</sequence>
<gene>
    <name evidence="1" type="ORF">MRB53_034727</name>
</gene>
<proteinExistence type="predicted"/>
<protein>
    <submittedName>
        <fullName evidence="1">Uncharacterized protein</fullName>
    </submittedName>
</protein>
<name>A0ACC2K2N1_PERAE</name>
<evidence type="ECO:0000313" key="1">
    <source>
        <dbReference type="EMBL" id="KAJ8615355.1"/>
    </source>
</evidence>
<dbReference type="EMBL" id="CM056820">
    <property type="protein sequence ID" value="KAJ8615355.1"/>
    <property type="molecule type" value="Genomic_DNA"/>
</dbReference>
<comment type="caution">
    <text evidence="1">The sequence shown here is derived from an EMBL/GenBank/DDBJ whole genome shotgun (WGS) entry which is preliminary data.</text>
</comment>
<reference evidence="1 2" key="1">
    <citation type="journal article" date="2022" name="Hortic Res">
        <title>A haplotype resolved chromosomal level avocado genome allows analysis of novel avocado genes.</title>
        <authorList>
            <person name="Nath O."/>
            <person name="Fletcher S.J."/>
            <person name="Hayward A."/>
            <person name="Shaw L.M."/>
            <person name="Masouleh A.K."/>
            <person name="Furtado A."/>
            <person name="Henry R.J."/>
            <person name="Mitter N."/>
        </authorList>
    </citation>
    <scope>NUCLEOTIDE SEQUENCE [LARGE SCALE GENOMIC DNA]</scope>
    <source>
        <strain evidence="2">cv. Hass</strain>
    </source>
</reference>
<organism evidence="1 2">
    <name type="scientific">Persea americana</name>
    <name type="common">Avocado</name>
    <dbReference type="NCBI Taxonomy" id="3435"/>
    <lineage>
        <taxon>Eukaryota</taxon>
        <taxon>Viridiplantae</taxon>
        <taxon>Streptophyta</taxon>
        <taxon>Embryophyta</taxon>
        <taxon>Tracheophyta</taxon>
        <taxon>Spermatophyta</taxon>
        <taxon>Magnoliopsida</taxon>
        <taxon>Magnoliidae</taxon>
        <taxon>Laurales</taxon>
        <taxon>Lauraceae</taxon>
        <taxon>Persea</taxon>
    </lineage>
</organism>
<accession>A0ACC2K2N1</accession>
<evidence type="ECO:0000313" key="2">
    <source>
        <dbReference type="Proteomes" id="UP001234297"/>
    </source>
</evidence>
<dbReference type="Proteomes" id="UP001234297">
    <property type="component" value="Chromosome 12"/>
</dbReference>
<keyword evidence="2" id="KW-1185">Reference proteome</keyword>